<dbReference type="EMBL" id="AP029266">
    <property type="protein sequence ID" value="BFG00334.1"/>
    <property type="molecule type" value="Genomic_DNA"/>
</dbReference>
<organism evidence="3 4">
    <name type="scientific">Drosophila madeirensis</name>
    <name type="common">Fruit fly</name>
    <dbReference type="NCBI Taxonomy" id="30013"/>
    <lineage>
        <taxon>Eukaryota</taxon>
        <taxon>Metazoa</taxon>
        <taxon>Ecdysozoa</taxon>
        <taxon>Arthropoda</taxon>
        <taxon>Hexapoda</taxon>
        <taxon>Insecta</taxon>
        <taxon>Pterygota</taxon>
        <taxon>Neoptera</taxon>
        <taxon>Endopterygota</taxon>
        <taxon>Diptera</taxon>
        <taxon>Brachycera</taxon>
        <taxon>Muscomorpha</taxon>
        <taxon>Ephydroidea</taxon>
        <taxon>Drosophilidae</taxon>
        <taxon>Drosophila</taxon>
        <taxon>Sophophora</taxon>
    </lineage>
</organism>
<evidence type="ECO:0000256" key="1">
    <source>
        <dbReference type="SAM" id="MobiDB-lite"/>
    </source>
</evidence>
<feature type="region of interest" description="Disordered" evidence="1">
    <location>
        <begin position="231"/>
        <end position="280"/>
    </location>
</feature>
<feature type="region of interest" description="Disordered" evidence="1">
    <location>
        <begin position="96"/>
        <end position="147"/>
    </location>
</feature>
<evidence type="ECO:0000256" key="2">
    <source>
        <dbReference type="SAM" id="SignalP"/>
    </source>
</evidence>
<evidence type="ECO:0000313" key="3">
    <source>
        <dbReference type="EMBL" id="BFG00334.1"/>
    </source>
</evidence>
<accession>A0AAU9FX10</accession>
<reference evidence="3 4" key="1">
    <citation type="submission" date="2024-02" db="EMBL/GenBank/DDBJ databases">
        <title>A chromosome-level genome assembly of Drosophila madeirensis, a fruit fly species endemic to Madeira island.</title>
        <authorList>
            <person name="Tomihara K."/>
            <person name="Llopart A."/>
            <person name="Yamamoto D."/>
        </authorList>
    </citation>
    <scope>NUCLEOTIDE SEQUENCE [LARGE SCALE GENOMIC DNA]</scope>
    <source>
        <strain evidence="3 4">RF1</strain>
    </source>
</reference>
<feature type="chain" id="PRO_5043750986" evidence="2">
    <location>
        <begin position="21"/>
        <end position="301"/>
    </location>
</feature>
<name>A0AAU9FX10_DROMD</name>
<sequence>MSTTTSVALLCALLVHVASAGQQQLLLARPQPSSLFDGSPPLDPFAASFGSIGQLAAPGWNSVTPPGGEWAYNPIGLGHMSKDELVTLLDAWREVEQEAATSPAPEPVETTTKVPAPPPPAPMRPRPPPPPPPPPPPRPLVLATAANPLPPGTPVTVRLPAFVPVRLAAMFTPPAAAAPPAAAPGDDLDTDVVPDEEAMRRLFRFMQMAPSSRHQPQQQQHQFVVRNTLDSIEAGTSPNRNRVKPSPRAAQPQPQPQPLPAPQSAPAPVSAFRPRFGMPPHMANARFELVPSSQIIGEWRE</sequence>
<dbReference type="AlphaFoldDB" id="A0AAU9FX10"/>
<protein>
    <submittedName>
        <fullName evidence="3">Vegetative cell wall protein gp1</fullName>
    </submittedName>
</protein>
<evidence type="ECO:0000313" key="4">
    <source>
        <dbReference type="Proteomes" id="UP001500889"/>
    </source>
</evidence>
<feature type="compositionally biased region" description="Pro residues" evidence="1">
    <location>
        <begin position="253"/>
        <end position="265"/>
    </location>
</feature>
<proteinExistence type="predicted"/>
<dbReference type="Proteomes" id="UP001500889">
    <property type="component" value="Chromosome A"/>
</dbReference>
<keyword evidence="2" id="KW-0732">Signal</keyword>
<keyword evidence="4" id="KW-1185">Reference proteome</keyword>
<feature type="signal peptide" evidence="2">
    <location>
        <begin position="1"/>
        <end position="20"/>
    </location>
</feature>
<feature type="compositionally biased region" description="Pro residues" evidence="1">
    <location>
        <begin position="115"/>
        <end position="139"/>
    </location>
</feature>
<gene>
    <name evidence="3" type="ORF">DMAD_00359</name>
</gene>
<feature type="compositionally biased region" description="Polar residues" evidence="1">
    <location>
        <begin position="231"/>
        <end position="240"/>
    </location>
</feature>